<feature type="transmembrane region" description="Helical" evidence="10">
    <location>
        <begin position="172"/>
        <end position="193"/>
    </location>
</feature>
<protein>
    <submittedName>
        <fullName evidence="11">Uncharacterized protein</fullName>
    </submittedName>
</protein>
<dbReference type="Gene3D" id="1.50.10.150">
    <property type="entry name" value="Voltage-dependent anion channel"/>
    <property type="match status" value="2"/>
</dbReference>
<feature type="transmembrane region" description="Helical" evidence="10">
    <location>
        <begin position="99"/>
        <end position="121"/>
    </location>
</feature>
<keyword evidence="7 10" id="KW-1133">Transmembrane helix</keyword>
<organism evidence="11 12">
    <name type="scientific">Linum tenue</name>
    <dbReference type="NCBI Taxonomy" id="586396"/>
    <lineage>
        <taxon>Eukaryota</taxon>
        <taxon>Viridiplantae</taxon>
        <taxon>Streptophyta</taxon>
        <taxon>Embryophyta</taxon>
        <taxon>Tracheophyta</taxon>
        <taxon>Spermatophyta</taxon>
        <taxon>Magnoliopsida</taxon>
        <taxon>eudicotyledons</taxon>
        <taxon>Gunneridae</taxon>
        <taxon>Pentapetalae</taxon>
        <taxon>rosids</taxon>
        <taxon>fabids</taxon>
        <taxon>Malpighiales</taxon>
        <taxon>Linaceae</taxon>
        <taxon>Linum</taxon>
    </lineage>
</organism>
<dbReference type="InterPro" id="IPR030183">
    <property type="entry name" value="SLAC/SLAH"/>
</dbReference>
<feature type="transmembrane region" description="Helical" evidence="10">
    <location>
        <begin position="12"/>
        <end position="33"/>
    </location>
</feature>
<evidence type="ECO:0000256" key="10">
    <source>
        <dbReference type="SAM" id="Phobius"/>
    </source>
</evidence>
<evidence type="ECO:0000256" key="2">
    <source>
        <dbReference type="ARBA" id="ARBA00004236"/>
    </source>
</evidence>
<evidence type="ECO:0000256" key="3">
    <source>
        <dbReference type="ARBA" id="ARBA00007808"/>
    </source>
</evidence>
<proteinExistence type="inferred from homology"/>
<dbReference type="GO" id="GO:0008308">
    <property type="term" value="F:voltage-gated monoatomic anion channel activity"/>
    <property type="evidence" value="ECO:0007669"/>
    <property type="project" value="InterPro"/>
</dbReference>
<dbReference type="GO" id="GO:0006873">
    <property type="term" value="P:intracellular monoatomic ion homeostasis"/>
    <property type="evidence" value="ECO:0007669"/>
    <property type="project" value="InterPro"/>
</dbReference>
<dbReference type="InterPro" id="IPR038665">
    <property type="entry name" value="Voltage-dep_anion_channel_sf"/>
</dbReference>
<dbReference type="PANTHER" id="PTHR31269:SF22">
    <property type="entry name" value="OS01G0247700 PROTEIN"/>
    <property type="match status" value="1"/>
</dbReference>
<name>A0AAV0R0K1_9ROSI</name>
<evidence type="ECO:0000256" key="6">
    <source>
        <dbReference type="ARBA" id="ARBA00022692"/>
    </source>
</evidence>
<dbReference type="GO" id="GO:0012505">
    <property type="term" value="C:endomembrane system"/>
    <property type="evidence" value="ECO:0007669"/>
    <property type="project" value="UniProtKB-SubCell"/>
</dbReference>
<keyword evidence="4" id="KW-0813">Transport</keyword>
<reference evidence="11" key="1">
    <citation type="submission" date="2022-08" db="EMBL/GenBank/DDBJ databases">
        <authorList>
            <person name="Gutierrez-Valencia J."/>
        </authorList>
    </citation>
    <scope>NUCLEOTIDE SEQUENCE</scope>
</reference>
<feature type="transmembrane region" description="Helical" evidence="10">
    <location>
        <begin position="141"/>
        <end position="160"/>
    </location>
</feature>
<evidence type="ECO:0000256" key="5">
    <source>
        <dbReference type="ARBA" id="ARBA00022475"/>
    </source>
</evidence>
<dbReference type="GO" id="GO:0005886">
    <property type="term" value="C:plasma membrane"/>
    <property type="evidence" value="ECO:0007669"/>
    <property type="project" value="UniProtKB-SubCell"/>
</dbReference>
<comment type="caution">
    <text evidence="11">The sequence shown here is derived from an EMBL/GenBank/DDBJ whole genome shotgun (WGS) entry which is preliminary data.</text>
</comment>
<comment type="similarity">
    <text evidence="3">Belongs to the SLAC1 S-type anion channel family.</text>
</comment>
<dbReference type="EMBL" id="CAMGYJ010000010">
    <property type="protein sequence ID" value="CAI0550796.1"/>
    <property type="molecule type" value="Genomic_DNA"/>
</dbReference>
<evidence type="ECO:0000256" key="4">
    <source>
        <dbReference type="ARBA" id="ARBA00022448"/>
    </source>
</evidence>
<evidence type="ECO:0000313" key="11">
    <source>
        <dbReference type="EMBL" id="CAI0550796.1"/>
    </source>
</evidence>
<evidence type="ECO:0000256" key="9">
    <source>
        <dbReference type="ARBA" id="ARBA00023136"/>
    </source>
</evidence>
<keyword evidence="9 10" id="KW-0472">Membrane</keyword>
<keyword evidence="12" id="KW-1185">Reference proteome</keyword>
<dbReference type="InterPro" id="IPR004695">
    <property type="entry name" value="SLAC1/Mae1/Ssu1/TehA"/>
</dbReference>
<dbReference type="Pfam" id="PF03595">
    <property type="entry name" value="SLAC1"/>
    <property type="match status" value="2"/>
</dbReference>
<keyword evidence="5" id="KW-1003">Cell membrane</keyword>
<sequence length="241" mass="27009">MVKSEFLHHVGVNYLFAPWISWLLLLLSSPFTTPETTQFRALWCIFVGPVVALDVKIYGQWFTKGKRFLSTVANPTSQMSVIGNLVGARAAAEMGWREVAVCLFSLGMAHYLVLFVTLYQRLSEQVSRPSLFKKSMRKFNIAWWAYSFPLTVLALASVDYAREVKGAVAHGLMLLLSSLSILVSFTLMVFTAFNSSMLFPDNDPGLCHNNINKKNNKCTNDSTRSLKSLTIKIEPGKPEKS</sequence>
<comment type="subcellular location">
    <subcellularLocation>
        <location evidence="2">Cell membrane</location>
    </subcellularLocation>
    <subcellularLocation>
        <location evidence="1">Endomembrane system</location>
        <topology evidence="1">Multi-pass membrane protein</topology>
    </subcellularLocation>
</comment>
<gene>
    <name evidence="11" type="ORF">LITE_LOCUS45679</name>
</gene>
<dbReference type="PANTHER" id="PTHR31269">
    <property type="entry name" value="S-TYPE ANION CHANNEL SLAH3"/>
    <property type="match status" value="1"/>
</dbReference>
<keyword evidence="8" id="KW-0406">Ion transport</keyword>
<evidence type="ECO:0000256" key="7">
    <source>
        <dbReference type="ARBA" id="ARBA00022989"/>
    </source>
</evidence>
<evidence type="ECO:0000256" key="8">
    <source>
        <dbReference type="ARBA" id="ARBA00023065"/>
    </source>
</evidence>
<feature type="transmembrane region" description="Helical" evidence="10">
    <location>
        <begin position="39"/>
        <end position="59"/>
    </location>
</feature>
<dbReference type="AlphaFoldDB" id="A0AAV0R0K1"/>
<keyword evidence="6 10" id="KW-0812">Transmembrane</keyword>
<evidence type="ECO:0000256" key="1">
    <source>
        <dbReference type="ARBA" id="ARBA00004127"/>
    </source>
</evidence>
<dbReference type="Proteomes" id="UP001154282">
    <property type="component" value="Unassembled WGS sequence"/>
</dbReference>
<accession>A0AAV0R0K1</accession>
<evidence type="ECO:0000313" key="12">
    <source>
        <dbReference type="Proteomes" id="UP001154282"/>
    </source>
</evidence>